<comment type="domain">
    <text evidence="10">The C-terminal coiled-coil domain is crucial for aminoacylation activity.</text>
</comment>
<evidence type="ECO:0000259" key="12">
    <source>
        <dbReference type="Pfam" id="PF08264"/>
    </source>
</evidence>
<keyword evidence="5 10" id="KW-0648">Protein biosynthesis</keyword>
<evidence type="ECO:0000256" key="2">
    <source>
        <dbReference type="ARBA" id="ARBA00022598"/>
    </source>
</evidence>
<dbReference type="Gene3D" id="1.10.730.10">
    <property type="entry name" value="Isoleucyl-tRNA Synthetase, Domain 1"/>
    <property type="match status" value="1"/>
</dbReference>
<dbReference type="GO" id="GO:0005829">
    <property type="term" value="C:cytosol"/>
    <property type="evidence" value="ECO:0007669"/>
    <property type="project" value="TreeGrafter"/>
</dbReference>
<keyword evidence="6 10" id="KW-0175">Coiled coil</keyword>
<evidence type="ECO:0000256" key="7">
    <source>
        <dbReference type="ARBA" id="ARBA00023146"/>
    </source>
</evidence>
<dbReference type="InterPro" id="IPR002300">
    <property type="entry name" value="aa-tRNA-synth_Ia"/>
</dbReference>
<organism evidence="14 15">
    <name type="scientific">Candidatus Magasanikbacteria bacterium GW2011_GWA2_56_11</name>
    <dbReference type="NCBI Taxonomy" id="1619044"/>
    <lineage>
        <taxon>Bacteria</taxon>
        <taxon>Candidatus Magasanikiibacteriota</taxon>
    </lineage>
</organism>
<dbReference type="PRINTS" id="PR00986">
    <property type="entry name" value="TRNASYNTHVAL"/>
</dbReference>
<feature type="short sequence motif" description="'KMSKS' region" evidence="10">
    <location>
        <begin position="579"/>
        <end position="583"/>
    </location>
</feature>
<evidence type="ECO:0000256" key="3">
    <source>
        <dbReference type="ARBA" id="ARBA00022741"/>
    </source>
</evidence>
<evidence type="ECO:0000256" key="6">
    <source>
        <dbReference type="ARBA" id="ARBA00023054"/>
    </source>
</evidence>
<dbReference type="Proteomes" id="UP000033870">
    <property type="component" value="Unassembled WGS sequence"/>
</dbReference>
<dbReference type="Pfam" id="PF08264">
    <property type="entry name" value="Anticodon_1"/>
    <property type="match status" value="1"/>
</dbReference>
<dbReference type="GO" id="GO:0002161">
    <property type="term" value="F:aminoacyl-tRNA deacylase activity"/>
    <property type="evidence" value="ECO:0007669"/>
    <property type="project" value="InterPro"/>
</dbReference>
<comment type="similarity">
    <text evidence="9 10">Belongs to the class-I aminoacyl-tRNA synthetase family. ValS type 1 subfamily.</text>
</comment>
<dbReference type="NCBIfam" id="TIGR00422">
    <property type="entry name" value="valS"/>
    <property type="match status" value="1"/>
</dbReference>
<proteinExistence type="inferred from homology"/>
<feature type="binding site" evidence="10">
    <location>
        <position position="582"/>
    </location>
    <ligand>
        <name>ATP</name>
        <dbReference type="ChEBI" id="CHEBI:30616"/>
    </ligand>
</feature>
<dbReference type="SUPFAM" id="SSF50677">
    <property type="entry name" value="ValRS/IleRS/LeuRS editing domain"/>
    <property type="match status" value="1"/>
</dbReference>
<dbReference type="Gene3D" id="1.10.287.380">
    <property type="entry name" value="Valyl-tRNA synthetase, C-terminal domain"/>
    <property type="match status" value="1"/>
</dbReference>
<dbReference type="PANTHER" id="PTHR11946">
    <property type="entry name" value="VALYL-TRNA SYNTHETASES"/>
    <property type="match status" value="1"/>
</dbReference>
<dbReference type="InterPro" id="IPR033705">
    <property type="entry name" value="Anticodon_Ia_Val"/>
</dbReference>
<evidence type="ECO:0000259" key="11">
    <source>
        <dbReference type="Pfam" id="PF00133"/>
    </source>
</evidence>
<evidence type="ECO:0000256" key="1">
    <source>
        <dbReference type="ARBA" id="ARBA00022490"/>
    </source>
</evidence>
<feature type="domain" description="Valyl-tRNA synthetase tRNA-binding arm" evidence="13">
    <location>
        <begin position="855"/>
        <end position="918"/>
    </location>
</feature>
<dbReference type="InterPro" id="IPR009008">
    <property type="entry name" value="Val/Leu/Ile-tRNA-synth_edit"/>
</dbReference>
<protein>
    <recommendedName>
        <fullName evidence="10">Valine--tRNA ligase</fullName>
        <ecNumber evidence="10">6.1.1.9</ecNumber>
    </recommendedName>
    <alternativeName>
        <fullName evidence="10">Valyl-tRNA synthetase</fullName>
        <shortName evidence="10">ValRS</shortName>
    </alternativeName>
</protein>
<dbReference type="PANTHER" id="PTHR11946:SF93">
    <property type="entry name" value="VALINE--TRNA LIGASE, CHLOROPLASTIC_MITOCHONDRIAL 2"/>
    <property type="match status" value="1"/>
</dbReference>
<dbReference type="CDD" id="cd00817">
    <property type="entry name" value="ValRS_core"/>
    <property type="match status" value="1"/>
</dbReference>
<comment type="domain">
    <text evidence="10">ValRS has two distinct active sites: one for aminoacylation and one for editing. The misactivated threonine is translocated from the active site to the editing site.</text>
</comment>
<reference evidence="14 15" key="1">
    <citation type="journal article" date="2015" name="Nature">
        <title>rRNA introns, odd ribosomes, and small enigmatic genomes across a large radiation of phyla.</title>
        <authorList>
            <person name="Brown C.T."/>
            <person name="Hug L.A."/>
            <person name="Thomas B.C."/>
            <person name="Sharon I."/>
            <person name="Castelle C.J."/>
            <person name="Singh A."/>
            <person name="Wilkins M.J."/>
            <person name="Williams K.H."/>
            <person name="Banfield J.F."/>
        </authorList>
    </citation>
    <scope>NUCLEOTIDE SEQUENCE [LARGE SCALE GENOMIC DNA]</scope>
</reference>
<dbReference type="PATRIC" id="fig|1619044.3.peg.182"/>
<evidence type="ECO:0000256" key="4">
    <source>
        <dbReference type="ARBA" id="ARBA00022840"/>
    </source>
</evidence>
<dbReference type="GO" id="GO:0005524">
    <property type="term" value="F:ATP binding"/>
    <property type="evidence" value="ECO:0007669"/>
    <property type="project" value="UniProtKB-UniRule"/>
</dbReference>
<evidence type="ECO:0000256" key="10">
    <source>
        <dbReference type="HAMAP-Rule" id="MF_02004"/>
    </source>
</evidence>
<name>A0A0G2ANM6_9BACT</name>
<accession>A0A0G2ANM6</accession>
<dbReference type="CDD" id="cd07962">
    <property type="entry name" value="Anticodon_Ia_Val"/>
    <property type="match status" value="1"/>
</dbReference>
<dbReference type="SUPFAM" id="SSF46589">
    <property type="entry name" value="tRNA-binding arm"/>
    <property type="match status" value="1"/>
</dbReference>
<dbReference type="InterPro" id="IPR010978">
    <property type="entry name" value="tRNA-bd_arm"/>
</dbReference>
<keyword evidence="1 10" id="KW-0963">Cytoplasm</keyword>
<comment type="subunit">
    <text evidence="10">Monomer.</text>
</comment>
<dbReference type="HAMAP" id="MF_02004">
    <property type="entry name" value="Val_tRNA_synth_type1"/>
    <property type="match status" value="1"/>
</dbReference>
<dbReference type="SUPFAM" id="SSF52374">
    <property type="entry name" value="Nucleotidylyl transferase"/>
    <property type="match status" value="1"/>
</dbReference>
<evidence type="ECO:0000259" key="13">
    <source>
        <dbReference type="Pfam" id="PF10458"/>
    </source>
</evidence>
<dbReference type="Pfam" id="PF10458">
    <property type="entry name" value="Val_tRNA-synt_C"/>
    <property type="match status" value="1"/>
</dbReference>
<gene>
    <name evidence="10" type="primary">valS</name>
    <name evidence="14" type="ORF">UY92_C0002G0069</name>
</gene>
<dbReference type="GO" id="GO:0004832">
    <property type="term" value="F:valine-tRNA ligase activity"/>
    <property type="evidence" value="ECO:0007669"/>
    <property type="project" value="UniProtKB-UniRule"/>
</dbReference>
<comment type="subcellular location">
    <subcellularLocation>
        <location evidence="10">Cytoplasm</location>
    </subcellularLocation>
</comment>
<dbReference type="Pfam" id="PF00133">
    <property type="entry name" value="tRNA-synt_1"/>
    <property type="match status" value="1"/>
</dbReference>
<dbReference type="PROSITE" id="PS00178">
    <property type="entry name" value="AA_TRNA_LIGASE_I"/>
    <property type="match status" value="1"/>
</dbReference>
<dbReference type="InterPro" id="IPR019499">
    <property type="entry name" value="Val-tRNA_synth_tRNA-bd"/>
</dbReference>
<comment type="caution">
    <text evidence="14">The sequence shown here is derived from an EMBL/GenBank/DDBJ whole genome shotgun (WGS) entry which is preliminary data.</text>
</comment>
<dbReference type="AlphaFoldDB" id="A0A0G2ANM6"/>
<dbReference type="SUPFAM" id="SSF47323">
    <property type="entry name" value="Anticodon-binding domain of a subclass of class I aminoacyl-tRNA synthetases"/>
    <property type="match status" value="1"/>
</dbReference>
<dbReference type="FunFam" id="1.10.287.380:FF:000001">
    <property type="entry name" value="Valine--tRNA ligase"/>
    <property type="match status" value="1"/>
</dbReference>
<evidence type="ECO:0000256" key="9">
    <source>
        <dbReference type="ARBA" id="ARBA00060830"/>
    </source>
</evidence>
<sequence length="920" mass="102797">MKELPKTYEPDKYEDAIYRRSEESGFFNPDVCVEKGVTAPDAPPFSMALPPPNVTGTLHMGHATMLAIQDIMARYHRMKGERTLWLPGTDHAAVATESKVEALLISEEGYAKPKQELGREAFLERVRQFAQASHDTIVTQSKKMGSSLDWSREAYTLDEERNLAVRTVFKLMYDEGLIYRGYRVVNWSVKGQSTCSDDELVYVERPGKLYYFKYGPDFPITIATTRPETKLGDTAVAVHPEDERYQKFIGQIFTVDVGAAKPLAIKIIADPGIDPEFGTGALGVTPAHSPTDFEMYLREKARGNDIGLIPVIGEDGRMTQAAGAAYQGLTVEEARAKFVEWLRLRGLLEKEADTVQNVGTSDRFKDVVEPLPKTQWFVDVNKAFPMKGDKIAGIKAGENTTLKEAMHAVVKNGQVKIVPERFEATYFHWIDNLRDWCISRQIWFGHQIPVWYCASGPKPECRRPIVEVEAPAECPHCGARQLEQDPDTLDTWFSSGLWTFSTLGWPAAKAMEGDAGTGTARDGRTDFEVYHPTSVLETGYDILFFWVARMILMTTYALGDVPFKTVYLHGLVRDEQGRKMSKSLGNIIDPLDMIARYGTDATRLSLVLGTTPGNDVKLSEEKIAGFRNFTNKLWNIARFMLLNTEEPKSAAVRPLPATLSDRWILHRLDATIAEATRGIEQYNFSAVGERLRDFTWNELADWYLEIAKIEGGKSAILNYVLNTLLKLWHPYMPFVTEAIWREVYGDGGLLMVERYPEAPAAPDAGDVQAFALAQSIITGIRSLRAAYRLESNKNLSVVINAGERAREIEEGAAVIAGLARLKNLTVARQAKKPATAVGFVEQGVEVFLDLMGVVDTAKEKERLEKEIATVSPYVDSLRKKLADEQFVRNAPAAVVAAERQKLSDAEAKRAKLTEQLLSLL</sequence>
<keyword evidence="7 10" id="KW-0030">Aminoacyl-tRNA synthetase</keyword>
<keyword evidence="2 10" id="KW-0436">Ligase</keyword>
<dbReference type="InterPro" id="IPR001412">
    <property type="entry name" value="aa-tRNA-synth_I_CS"/>
</dbReference>
<feature type="short sequence motif" description="'HIGH' region" evidence="10">
    <location>
        <begin position="52"/>
        <end position="62"/>
    </location>
</feature>
<comment type="function">
    <text evidence="10">Catalyzes the attachment of valine to tRNA(Val). As ValRS can inadvertently accommodate and process structurally similar amino acids such as threonine, to avoid such errors, it has a 'posttransfer' editing activity that hydrolyzes mischarged Thr-tRNA(Val) in a tRNA-dependent manner.</text>
</comment>
<feature type="domain" description="Aminoacyl-tRNA synthetase class Ia" evidence="11">
    <location>
        <begin position="22"/>
        <end position="619"/>
    </location>
</feature>
<dbReference type="NCBIfam" id="NF004349">
    <property type="entry name" value="PRK05729.1"/>
    <property type="match status" value="1"/>
</dbReference>
<dbReference type="STRING" id="1619044.UY92_C0002G0069"/>
<dbReference type="InterPro" id="IPR013155">
    <property type="entry name" value="M/V/L/I-tRNA-synth_anticd-bd"/>
</dbReference>
<feature type="domain" description="Methionyl/Valyl/Leucyl/Isoleucyl-tRNA synthetase anticodon-binding" evidence="12">
    <location>
        <begin position="661"/>
        <end position="799"/>
    </location>
</feature>
<dbReference type="InterPro" id="IPR009080">
    <property type="entry name" value="tRNAsynth_Ia_anticodon-bd"/>
</dbReference>
<dbReference type="EMBL" id="LCRX01000002">
    <property type="protein sequence ID" value="KKW42952.1"/>
    <property type="molecule type" value="Genomic_DNA"/>
</dbReference>
<dbReference type="InterPro" id="IPR037118">
    <property type="entry name" value="Val-tRNA_synth_C_sf"/>
</dbReference>
<dbReference type="InterPro" id="IPR002303">
    <property type="entry name" value="Valyl-tRNA_ligase"/>
</dbReference>
<evidence type="ECO:0000313" key="14">
    <source>
        <dbReference type="EMBL" id="KKW42952.1"/>
    </source>
</evidence>
<evidence type="ECO:0000256" key="5">
    <source>
        <dbReference type="ARBA" id="ARBA00022917"/>
    </source>
</evidence>
<keyword evidence="3 10" id="KW-0547">Nucleotide-binding</keyword>
<evidence type="ECO:0000313" key="15">
    <source>
        <dbReference type="Proteomes" id="UP000033870"/>
    </source>
</evidence>
<dbReference type="GO" id="GO:0006438">
    <property type="term" value="P:valyl-tRNA aminoacylation"/>
    <property type="evidence" value="ECO:0007669"/>
    <property type="project" value="UniProtKB-UniRule"/>
</dbReference>
<keyword evidence="4 10" id="KW-0067">ATP-binding</keyword>
<dbReference type="Gene3D" id="3.40.50.620">
    <property type="entry name" value="HUPs"/>
    <property type="match status" value="2"/>
</dbReference>
<comment type="catalytic activity">
    <reaction evidence="8 10">
        <text>tRNA(Val) + L-valine + ATP = L-valyl-tRNA(Val) + AMP + diphosphate</text>
        <dbReference type="Rhea" id="RHEA:10704"/>
        <dbReference type="Rhea" id="RHEA-COMP:9672"/>
        <dbReference type="Rhea" id="RHEA-COMP:9708"/>
        <dbReference type="ChEBI" id="CHEBI:30616"/>
        <dbReference type="ChEBI" id="CHEBI:33019"/>
        <dbReference type="ChEBI" id="CHEBI:57762"/>
        <dbReference type="ChEBI" id="CHEBI:78442"/>
        <dbReference type="ChEBI" id="CHEBI:78537"/>
        <dbReference type="ChEBI" id="CHEBI:456215"/>
        <dbReference type="EC" id="6.1.1.9"/>
    </reaction>
</comment>
<evidence type="ECO:0000256" key="8">
    <source>
        <dbReference type="ARBA" id="ARBA00047552"/>
    </source>
</evidence>
<dbReference type="EC" id="6.1.1.9" evidence="10"/>
<dbReference type="InterPro" id="IPR014729">
    <property type="entry name" value="Rossmann-like_a/b/a_fold"/>
</dbReference>